<dbReference type="GO" id="GO:0005509">
    <property type="term" value="F:calcium ion binding"/>
    <property type="evidence" value="ECO:0007669"/>
    <property type="project" value="InterPro"/>
</dbReference>
<name>F2NFA1_DESAR</name>
<evidence type="ECO:0000256" key="1">
    <source>
        <dbReference type="SAM" id="MobiDB-lite"/>
    </source>
</evidence>
<dbReference type="SUPFAM" id="SSF103647">
    <property type="entry name" value="TSP type-3 repeat"/>
    <property type="match status" value="1"/>
</dbReference>
<reference evidence="4" key="2">
    <citation type="submission" date="2011-03" db="EMBL/GenBank/DDBJ databases">
        <title>The complete genome of Desulfobacca acetoxidans DSM 11109.</title>
        <authorList>
            <consortium name="US DOE Joint Genome Institute (JGI-PGF)"/>
            <person name="Lucas S."/>
            <person name="Copeland A."/>
            <person name="Lapidus A."/>
            <person name="Bruce D."/>
            <person name="Goodwin L."/>
            <person name="Pitluck S."/>
            <person name="Peters L."/>
            <person name="Kyrpides N."/>
            <person name="Mavromatis K."/>
            <person name="Ivanova N."/>
            <person name="Ovchinnikova G."/>
            <person name="Teshima H."/>
            <person name="Detter J.C."/>
            <person name="Han C."/>
            <person name="Land M."/>
            <person name="Hauser L."/>
            <person name="Markowitz V."/>
            <person name="Cheng J.-F."/>
            <person name="Hugenholtz P."/>
            <person name="Woyke T."/>
            <person name="Wu D."/>
            <person name="Spring S."/>
            <person name="Schueler E."/>
            <person name="Brambilla E."/>
            <person name="Klenk H.-P."/>
            <person name="Eisen J.A."/>
        </authorList>
    </citation>
    <scope>NUCLEOTIDE SEQUENCE [LARGE SCALE GENOMIC DNA]</scope>
    <source>
        <strain evidence="4">ATCC 700848 / DSM 11109 / ASRB2</strain>
    </source>
</reference>
<feature type="region of interest" description="Disordered" evidence="1">
    <location>
        <begin position="412"/>
        <end position="453"/>
    </location>
</feature>
<proteinExistence type="predicted"/>
<dbReference type="STRING" id="880072.Desac_0777"/>
<dbReference type="HOGENOM" id="CLU_583816_0_0_7"/>
<dbReference type="GO" id="GO:0000272">
    <property type="term" value="P:polysaccharide catabolic process"/>
    <property type="evidence" value="ECO:0007669"/>
    <property type="project" value="InterPro"/>
</dbReference>
<evidence type="ECO:0000313" key="3">
    <source>
        <dbReference type="EMBL" id="AEB08656.1"/>
    </source>
</evidence>
<reference evidence="3 4" key="1">
    <citation type="journal article" date="2011" name="Stand. Genomic Sci.">
        <title>Complete genome sequence of the acetate-degrading sulfate reducer Desulfobacca acetoxidans type strain (ASRB2).</title>
        <authorList>
            <person name="Goker M."/>
            <person name="Teshima H."/>
            <person name="Lapidus A."/>
            <person name="Nolan M."/>
            <person name="Lucas S."/>
            <person name="Hammon N."/>
            <person name="Deshpande S."/>
            <person name="Cheng J.F."/>
            <person name="Tapia R."/>
            <person name="Han C."/>
            <person name="Goodwin L."/>
            <person name="Pitluck S."/>
            <person name="Huntemann M."/>
            <person name="Liolios K."/>
            <person name="Ivanova N."/>
            <person name="Pagani I."/>
            <person name="Mavromatis K."/>
            <person name="Ovchinikova G."/>
            <person name="Pati A."/>
            <person name="Chen A."/>
            <person name="Palaniappan K."/>
            <person name="Land M."/>
            <person name="Hauser L."/>
            <person name="Brambilla E.M."/>
            <person name="Rohde M."/>
            <person name="Spring S."/>
            <person name="Detter J.C."/>
            <person name="Woyke T."/>
            <person name="Bristow J."/>
            <person name="Eisen J.A."/>
            <person name="Markowitz V."/>
            <person name="Hugenholtz P."/>
            <person name="Kyrpides N.C."/>
            <person name="Klenk H.P."/>
        </authorList>
    </citation>
    <scope>NUCLEOTIDE SEQUENCE [LARGE SCALE GENOMIC DNA]</scope>
    <source>
        <strain evidence="4">ATCC 700848 / DSM 11109 / ASRB2</strain>
    </source>
</reference>
<dbReference type="GO" id="GO:0004553">
    <property type="term" value="F:hydrolase activity, hydrolyzing O-glycosyl compounds"/>
    <property type="evidence" value="ECO:0007669"/>
    <property type="project" value="InterPro"/>
</dbReference>
<feature type="compositionally biased region" description="Low complexity" evidence="1">
    <location>
        <begin position="444"/>
        <end position="453"/>
    </location>
</feature>
<dbReference type="EMBL" id="CP002629">
    <property type="protein sequence ID" value="AEB08656.1"/>
    <property type="molecule type" value="Genomic_DNA"/>
</dbReference>
<keyword evidence="2" id="KW-0732">Signal</keyword>
<feature type="chain" id="PRO_5003286953" evidence="2">
    <location>
        <begin position="29"/>
        <end position="503"/>
    </location>
</feature>
<feature type="signal peptide" evidence="2">
    <location>
        <begin position="1"/>
        <end position="28"/>
    </location>
</feature>
<keyword evidence="4" id="KW-1185">Reference proteome</keyword>
<accession>F2NFA1</accession>
<dbReference type="eggNOG" id="COG1686">
    <property type="taxonomic scope" value="Bacteria"/>
</dbReference>
<dbReference type="InterPro" id="IPR036439">
    <property type="entry name" value="Dockerin_dom_sf"/>
</dbReference>
<dbReference type="KEGG" id="dao:Desac_0777"/>
<dbReference type="InterPro" id="IPR002105">
    <property type="entry name" value="Dockerin_1_rpt"/>
</dbReference>
<dbReference type="SUPFAM" id="SSF63446">
    <property type="entry name" value="Type I dockerin domain"/>
    <property type="match status" value="1"/>
</dbReference>
<evidence type="ECO:0000313" key="4">
    <source>
        <dbReference type="Proteomes" id="UP000000483"/>
    </source>
</evidence>
<dbReference type="InterPro" id="IPR028974">
    <property type="entry name" value="TSP_type-3_rpt"/>
</dbReference>
<dbReference type="AlphaFoldDB" id="F2NFA1"/>
<sequence length="503" mass="53675">MLRKGCRNFWILLWTVMLCFGITAAVVADDFSDYKTAAGKTGVVNLPTVEGGWFTAVDYFPTEATAMIDGKFQAQGRMIAANNDKIYLQRTYGSNQWDVVATVPPGPMDPSFIHVSPDGSKIALGIGYGAPLVIIPTSALSVSNPQSVFNTGRVFTEINYYDGAWVDNRYFVVNGGQWPTGCEPPYYNNPNCSFQSGVGAVDTEVEDPATHVGVPLVLGIPGASADVHVDKNGNLLTGLGWATYPTNRTGELKVWGPGEWDPAAGSELDYGTNTKVVANNILSVAYLGEDAEGNLHVGGGDAFGVGGVNENGYAALIKHGIVNDIAAGTRTTPVTDGDKADNAEYKFFAPDPCQDDSATGILAGNWGKGLAVMWNPTYYETQSSCYGGAGSASDYWLPGVTPRLTIYYPGSAPDTDGDGIPDAADNAYLTPNAGQQDTDGDGYGNAADADLNNDNAVNQSDFLQFRQTFNTADPDADMNSSGEVNQQDYLMFRQRYNSSTPYY</sequence>
<organism evidence="3 4">
    <name type="scientific">Desulfobacca acetoxidans (strain ATCC 700848 / DSM 11109 / ASRB2)</name>
    <dbReference type="NCBI Taxonomy" id="880072"/>
    <lineage>
        <taxon>Bacteria</taxon>
        <taxon>Pseudomonadati</taxon>
        <taxon>Thermodesulfobacteriota</taxon>
        <taxon>Desulfobaccia</taxon>
        <taxon>Desulfobaccales</taxon>
        <taxon>Desulfobaccaceae</taxon>
        <taxon>Desulfobacca</taxon>
    </lineage>
</organism>
<gene>
    <name evidence="3" type="ordered locus">Desac_0777</name>
</gene>
<dbReference type="InterPro" id="IPR018247">
    <property type="entry name" value="EF_Hand_1_Ca_BS"/>
</dbReference>
<dbReference type="PROSITE" id="PS00018">
    <property type="entry name" value="EF_HAND_1"/>
    <property type="match status" value="1"/>
</dbReference>
<dbReference type="Gene3D" id="4.10.1080.10">
    <property type="entry name" value="TSP type-3 repeat"/>
    <property type="match status" value="1"/>
</dbReference>
<dbReference type="Proteomes" id="UP000000483">
    <property type="component" value="Chromosome"/>
</dbReference>
<protein>
    <submittedName>
        <fullName evidence="3">Thrombospondin type 3 repeat-containing protein</fullName>
    </submittedName>
</protein>
<dbReference type="Pfam" id="PF00404">
    <property type="entry name" value="Dockerin_1"/>
    <property type="match status" value="1"/>
</dbReference>
<evidence type="ECO:0000256" key="2">
    <source>
        <dbReference type="SAM" id="SignalP"/>
    </source>
</evidence>